<dbReference type="SFLD" id="SFLDS00019">
    <property type="entry name" value="Glutathione_Transferase_(cytos"/>
    <property type="match status" value="1"/>
</dbReference>
<dbReference type="Proteomes" id="UP001154114">
    <property type="component" value="Chromosome 18"/>
</dbReference>
<dbReference type="Pfam" id="PF15295">
    <property type="entry name" value="CCDC50_N"/>
    <property type="match status" value="1"/>
</dbReference>
<dbReference type="PANTHER" id="PTHR43969:SF9">
    <property type="entry name" value="GLUTATHIONE S TRANSFERASE D10, ISOFORM A-RELATED"/>
    <property type="match status" value="1"/>
</dbReference>
<dbReference type="GO" id="GO:0006749">
    <property type="term" value="P:glutathione metabolic process"/>
    <property type="evidence" value="ECO:0007669"/>
    <property type="project" value="TreeGrafter"/>
</dbReference>
<proteinExistence type="predicted"/>
<dbReference type="Gene3D" id="3.40.30.10">
    <property type="entry name" value="Glutaredoxin"/>
    <property type="match status" value="1"/>
</dbReference>
<dbReference type="EMBL" id="LR824021">
    <property type="protein sequence ID" value="CAD0202870.1"/>
    <property type="molecule type" value="Genomic_DNA"/>
</dbReference>
<dbReference type="InterPro" id="IPR040079">
    <property type="entry name" value="Glutathione_S-Trfase"/>
</dbReference>
<dbReference type="OrthoDB" id="9994767at2759"/>
<dbReference type="GO" id="GO:0004364">
    <property type="term" value="F:glutathione transferase activity"/>
    <property type="evidence" value="ECO:0007669"/>
    <property type="project" value="TreeGrafter"/>
</dbReference>
<dbReference type="Gene3D" id="1.20.1050.10">
    <property type="match status" value="1"/>
</dbReference>
<feature type="domain" description="GST N-terminal" evidence="2">
    <location>
        <begin position="16"/>
        <end position="97"/>
    </location>
</feature>
<evidence type="ECO:0000256" key="1">
    <source>
        <dbReference type="SAM" id="MobiDB-lite"/>
    </source>
</evidence>
<dbReference type="Pfam" id="PF02798">
    <property type="entry name" value="GST_N"/>
    <property type="match status" value="1"/>
</dbReference>
<dbReference type="InterPro" id="IPR004045">
    <property type="entry name" value="Glutathione_S-Trfase_N"/>
</dbReference>
<feature type="compositionally biased region" description="Polar residues" evidence="1">
    <location>
        <begin position="501"/>
        <end position="515"/>
    </location>
</feature>
<evidence type="ECO:0000313" key="4">
    <source>
        <dbReference type="Proteomes" id="UP001154114"/>
    </source>
</evidence>
<feature type="compositionally biased region" description="Polar residues" evidence="1">
    <location>
        <begin position="526"/>
        <end position="535"/>
    </location>
</feature>
<feature type="region of interest" description="Disordered" evidence="1">
    <location>
        <begin position="501"/>
        <end position="607"/>
    </location>
</feature>
<dbReference type="SFLD" id="SFLDG00358">
    <property type="entry name" value="Main_(cytGST)"/>
    <property type="match status" value="1"/>
</dbReference>
<dbReference type="InterPro" id="IPR029311">
    <property type="entry name" value="CCDC50_N"/>
</dbReference>
<evidence type="ECO:0000259" key="2">
    <source>
        <dbReference type="PROSITE" id="PS50404"/>
    </source>
</evidence>
<organism evidence="3 4">
    <name type="scientific">Chrysodeixis includens</name>
    <name type="common">Soybean looper</name>
    <name type="synonym">Pseudoplusia includens</name>
    <dbReference type="NCBI Taxonomy" id="689277"/>
    <lineage>
        <taxon>Eukaryota</taxon>
        <taxon>Metazoa</taxon>
        <taxon>Ecdysozoa</taxon>
        <taxon>Arthropoda</taxon>
        <taxon>Hexapoda</taxon>
        <taxon>Insecta</taxon>
        <taxon>Pterygota</taxon>
        <taxon>Neoptera</taxon>
        <taxon>Endopterygota</taxon>
        <taxon>Lepidoptera</taxon>
        <taxon>Glossata</taxon>
        <taxon>Ditrysia</taxon>
        <taxon>Noctuoidea</taxon>
        <taxon>Noctuidae</taxon>
        <taxon>Plusiinae</taxon>
        <taxon>Chrysodeixis</taxon>
    </lineage>
</organism>
<dbReference type="InterPro" id="IPR036249">
    <property type="entry name" value="Thioredoxin-like_sf"/>
</dbReference>
<dbReference type="SUPFAM" id="SSF47616">
    <property type="entry name" value="GST C-terminal domain-like"/>
    <property type="match status" value="1"/>
</dbReference>
<gene>
    <name evidence="3" type="ORF">CINC_LOCUS4528</name>
</gene>
<feature type="region of interest" description="Disordered" evidence="1">
    <location>
        <begin position="416"/>
        <end position="448"/>
    </location>
</feature>
<feature type="region of interest" description="Disordered" evidence="1">
    <location>
        <begin position="624"/>
        <end position="643"/>
    </location>
</feature>
<evidence type="ECO:0000313" key="3">
    <source>
        <dbReference type="EMBL" id="CAD0202870.1"/>
    </source>
</evidence>
<accession>A0A9N8Q197</accession>
<dbReference type="PROSITE" id="PS50404">
    <property type="entry name" value="GST_NTER"/>
    <property type="match status" value="1"/>
</dbReference>
<dbReference type="AlphaFoldDB" id="A0A9N8Q197"/>
<dbReference type="InterPro" id="IPR036282">
    <property type="entry name" value="Glutathione-S-Trfase_C_sf"/>
</dbReference>
<name>A0A9N8Q197_CHRIL</name>
<sequence>MGTSASKKITETGLNRHCTLWKADRSPACRAVMMALDSMNLSITEVDINIDKGEHRTPEMLVLNPLQTLPVFKDRELVLSDSHAICSYLAGRYCDAGRLLPKDPGGRSIVDQHMHYNSGTLYPRFRAAAYPILYENCHFVMPQQIADIECAYSDLESMLLGRCWFGGSWATLSDIVFASTVSTLNILVPIDKTNVEDTFYRRAPAMSGFQASDTMPKFGHVTDLREQWLVRADGALAHRLQDREISSHLCENRYRNQQIREDFPIALNEQRDIEHEVHLRDLTRRRQAEIDAEIAREMAEINLRRQRRQRTSDMLQQPSSSRAAPPAPLPVSTVPTEDLNPEELGLSPAELEEMRKRLEQEEIDARIARELSHEDNNQDALLADMRCAVEAQDGELARLLQEREYKKLQRAKEKARQKALLKKQQRMAAQQQQLEREPSSTPQATLCDAYSNPRDMIRENRLRLCKSVDSDLNYVEPFEKESIQSKASALQSLELSNQYYGQQSEAGTSGSNTSHVHSRSFDDKQAPSNHSSIQHRQPPPPPVAGKKPRFPDPVSIRPASHYPTDHTVPESVPPANIPHSYSENNNLYSATYPPDVSPPLIGQEHHDTSKRLSVISDITAEGLAKKKSKQADMNKKRKGCKIQ</sequence>
<reference evidence="3" key="1">
    <citation type="submission" date="2021-12" db="EMBL/GenBank/DDBJ databases">
        <authorList>
            <person name="King R."/>
        </authorList>
    </citation>
    <scope>NUCLEOTIDE SEQUENCE</scope>
</reference>
<feature type="compositionally biased region" description="Polar residues" evidence="1">
    <location>
        <begin position="579"/>
        <end position="589"/>
    </location>
</feature>
<dbReference type="SUPFAM" id="SSF52833">
    <property type="entry name" value="Thioredoxin-like"/>
    <property type="match status" value="1"/>
</dbReference>
<protein>
    <recommendedName>
        <fullName evidence="2">GST N-terminal domain-containing protein</fullName>
    </recommendedName>
</protein>
<keyword evidence="4" id="KW-1185">Reference proteome</keyword>
<feature type="region of interest" description="Disordered" evidence="1">
    <location>
        <begin position="301"/>
        <end position="342"/>
    </location>
</feature>
<dbReference type="PANTHER" id="PTHR43969">
    <property type="entry name" value="GLUTATHIONE S TRANSFERASE D10, ISOFORM A-RELATED"/>
    <property type="match status" value="1"/>
</dbReference>